<proteinExistence type="predicted"/>
<reference evidence="2 3" key="1">
    <citation type="submission" date="2018-10" db="EMBL/GenBank/DDBJ databases">
        <title>Genomic Encyclopedia of Archaeal and Bacterial Type Strains, Phase II (KMG-II): from individual species to whole genera.</title>
        <authorList>
            <person name="Goeker M."/>
        </authorList>
    </citation>
    <scope>NUCLEOTIDE SEQUENCE [LARGE SCALE GENOMIC DNA]</scope>
    <source>
        <strain evidence="2 3">DSM 43383</strain>
    </source>
</reference>
<evidence type="ECO:0000313" key="3">
    <source>
        <dbReference type="Proteomes" id="UP000274601"/>
    </source>
</evidence>
<gene>
    <name evidence="2" type="ORF">BZB76_1833</name>
</gene>
<protein>
    <submittedName>
        <fullName evidence="2">Uncharacterized protein</fullName>
    </submittedName>
</protein>
<evidence type="ECO:0000313" key="2">
    <source>
        <dbReference type="EMBL" id="RKS76477.1"/>
    </source>
</evidence>
<keyword evidence="3" id="KW-1185">Reference proteome</keyword>
<evidence type="ECO:0000256" key="1">
    <source>
        <dbReference type="SAM" id="MobiDB-lite"/>
    </source>
</evidence>
<dbReference type="EMBL" id="RBWU01000002">
    <property type="protein sequence ID" value="RKS76477.1"/>
    <property type="molecule type" value="Genomic_DNA"/>
</dbReference>
<name>A0A495QSR2_9ACTN</name>
<sequence length="124" mass="13588">MSSDHPHRPPSASAGFLGGSSRRFRPDLQQISARGPRGGEDHPSGSRAQRLQAIDLVERLLCKDRARYLGIIGHANALDLAHELAYVAAVLVAQVSGDEDGDEDGLARDREVLERLRERVRRDG</sequence>
<comment type="caution">
    <text evidence="2">The sequence shown here is derived from an EMBL/GenBank/DDBJ whole genome shotgun (WGS) entry which is preliminary data.</text>
</comment>
<feature type="region of interest" description="Disordered" evidence="1">
    <location>
        <begin position="1"/>
        <end position="47"/>
    </location>
</feature>
<dbReference type="Proteomes" id="UP000274601">
    <property type="component" value="Unassembled WGS sequence"/>
</dbReference>
<accession>A0A495QSR2</accession>
<dbReference type="AlphaFoldDB" id="A0A495QSR2"/>
<organism evidence="2 3">
    <name type="scientific">Actinomadura pelletieri DSM 43383</name>
    <dbReference type="NCBI Taxonomy" id="1120940"/>
    <lineage>
        <taxon>Bacteria</taxon>
        <taxon>Bacillati</taxon>
        <taxon>Actinomycetota</taxon>
        <taxon>Actinomycetes</taxon>
        <taxon>Streptosporangiales</taxon>
        <taxon>Thermomonosporaceae</taxon>
        <taxon>Actinomadura</taxon>
    </lineage>
</organism>